<dbReference type="SUPFAM" id="SSF141986">
    <property type="entry name" value="LD-carboxypeptidase A C-terminal domain-like"/>
    <property type="match status" value="1"/>
</dbReference>
<dbReference type="Gene3D" id="3.50.30.60">
    <property type="entry name" value="LD-carboxypeptidase A C-terminal domain-like"/>
    <property type="match status" value="1"/>
</dbReference>
<accession>A0ABW1VG41</accession>
<evidence type="ECO:0000313" key="10">
    <source>
        <dbReference type="Proteomes" id="UP001596306"/>
    </source>
</evidence>
<dbReference type="RefSeq" id="WP_386730442.1">
    <property type="nucleotide sequence ID" value="NZ_JBHSTP010000002.1"/>
</dbReference>
<feature type="domain" description="LD-carboxypeptidase C-terminal" evidence="8">
    <location>
        <begin position="182"/>
        <end position="298"/>
    </location>
</feature>
<keyword evidence="10" id="KW-1185">Reference proteome</keyword>
<organism evidence="9 10">
    <name type="scientific">Luethyella okanaganae</name>
    <dbReference type="NCBI Taxonomy" id="69372"/>
    <lineage>
        <taxon>Bacteria</taxon>
        <taxon>Bacillati</taxon>
        <taxon>Actinomycetota</taxon>
        <taxon>Actinomycetes</taxon>
        <taxon>Micrococcales</taxon>
        <taxon>Microbacteriaceae</taxon>
        <taxon>Luethyella</taxon>
    </lineage>
</organism>
<feature type="domain" description="LD-carboxypeptidase N-terminal" evidence="7">
    <location>
        <begin position="17"/>
        <end position="134"/>
    </location>
</feature>
<evidence type="ECO:0000256" key="2">
    <source>
        <dbReference type="ARBA" id="ARBA00022645"/>
    </source>
</evidence>
<dbReference type="InterPro" id="IPR040449">
    <property type="entry name" value="Peptidase_S66_N"/>
</dbReference>
<evidence type="ECO:0000256" key="6">
    <source>
        <dbReference type="SAM" id="MobiDB-lite"/>
    </source>
</evidence>
<evidence type="ECO:0000259" key="7">
    <source>
        <dbReference type="Pfam" id="PF02016"/>
    </source>
</evidence>
<dbReference type="EMBL" id="JBHSTP010000002">
    <property type="protein sequence ID" value="MFC6356267.1"/>
    <property type="molecule type" value="Genomic_DNA"/>
</dbReference>
<name>A0ABW1VG41_9MICO</name>
<evidence type="ECO:0000256" key="4">
    <source>
        <dbReference type="ARBA" id="ARBA00022801"/>
    </source>
</evidence>
<evidence type="ECO:0000259" key="8">
    <source>
        <dbReference type="Pfam" id="PF17676"/>
    </source>
</evidence>
<sequence length="313" mass="33614">MDTSIELPPRLSEGDTVGIVSPSSPPRPGCIEGMVDYWTSRGNPVKVGRHARDVEGGFLAGTARARADDFNEMLRDPDVRVIVPSMGGKGSTQLLPLIDFDALRADPKIVLGHSDGSALLVALTTRCNVTTFHGPNGMDFGRLGVTEFSEQMMNSVITRAEPLGQIPEVSTREVVRRGPAVEGRILGGHLRTLQTLIGTPYEPDWTGAILFVEEIDCEFHDVDASLTHLRLAGVLDQISGLVVGTCVDVRERYWTSSEDLSDVIARACDGSDFPILSGIDLGHTRDKVTVPLGVMARLSPDEGSLEIISAGVS</sequence>
<keyword evidence="4" id="KW-0378">Hydrolase</keyword>
<keyword evidence="2" id="KW-0121">Carboxypeptidase</keyword>
<protein>
    <submittedName>
        <fullName evidence="9">LD-carboxypeptidase</fullName>
    </submittedName>
</protein>
<reference evidence="10" key="1">
    <citation type="journal article" date="2019" name="Int. J. Syst. Evol. Microbiol.">
        <title>The Global Catalogue of Microorganisms (GCM) 10K type strain sequencing project: providing services to taxonomists for standard genome sequencing and annotation.</title>
        <authorList>
            <consortium name="The Broad Institute Genomics Platform"/>
            <consortium name="The Broad Institute Genome Sequencing Center for Infectious Disease"/>
            <person name="Wu L."/>
            <person name="Ma J."/>
        </authorList>
    </citation>
    <scope>NUCLEOTIDE SEQUENCE [LARGE SCALE GENOMIC DNA]</scope>
    <source>
        <strain evidence="10">CCUG 43304</strain>
    </source>
</reference>
<dbReference type="PIRSF" id="PIRSF028757">
    <property type="entry name" value="LD-carboxypeptidase"/>
    <property type="match status" value="1"/>
</dbReference>
<dbReference type="InterPro" id="IPR027461">
    <property type="entry name" value="Carboxypeptidase_A_C_sf"/>
</dbReference>
<evidence type="ECO:0000256" key="5">
    <source>
        <dbReference type="ARBA" id="ARBA00022825"/>
    </source>
</evidence>
<dbReference type="SUPFAM" id="SSF52317">
    <property type="entry name" value="Class I glutamine amidotransferase-like"/>
    <property type="match status" value="1"/>
</dbReference>
<gene>
    <name evidence="9" type="ORF">ACFQB0_09115</name>
</gene>
<dbReference type="CDD" id="cd07025">
    <property type="entry name" value="Peptidase_S66"/>
    <property type="match status" value="1"/>
</dbReference>
<dbReference type="Pfam" id="PF17676">
    <property type="entry name" value="Peptidase_S66C"/>
    <property type="match status" value="1"/>
</dbReference>
<dbReference type="InterPro" id="IPR027478">
    <property type="entry name" value="LdcA_N"/>
</dbReference>
<comment type="caution">
    <text evidence="9">The sequence shown here is derived from an EMBL/GenBank/DDBJ whole genome shotgun (WGS) entry which is preliminary data.</text>
</comment>
<dbReference type="PANTHER" id="PTHR30237:SF2">
    <property type="entry name" value="MUREIN TETRAPEPTIDE CARBOXYPEPTIDASE"/>
    <property type="match status" value="1"/>
</dbReference>
<evidence type="ECO:0000256" key="3">
    <source>
        <dbReference type="ARBA" id="ARBA00022670"/>
    </source>
</evidence>
<dbReference type="Gene3D" id="3.40.50.10740">
    <property type="entry name" value="Class I glutamine amidotransferase-like"/>
    <property type="match status" value="1"/>
</dbReference>
<dbReference type="InterPro" id="IPR029062">
    <property type="entry name" value="Class_I_gatase-like"/>
</dbReference>
<keyword evidence="3" id="KW-0645">Protease</keyword>
<evidence type="ECO:0000256" key="1">
    <source>
        <dbReference type="ARBA" id="ARBA00010233"/>
    </source>
</evidence>
<proteinExistence type="inferred from homology"/>
<dbReference type="PANTHER" id="PTHR30237">
    <property type="entry name" value="MURAMOYLTETRAPEPTIDE CARBOXYPEPTIDASE"/>
    <property type="match status" value="1"/>
</dbReference>
<dbReference type="Proteomes" id="UP001596306">
    <property type="component" value="Unassembled WGS sequence"/>
</dbReference>
<comment type="similarity">
    <text evidence="1">Belongs to the peptidase S66 family.</text>
</comment>
<dbReference type="Pfam" id="PF02016">
    <property type="entry name" value="Peptidase_S66"/>
    <property type="match status" value="1"/>
</dbReference>
<feature type="region of interest" description="Disordered" evidence="6">
    <location>
        <begin position="1"/>
        <end position="27"/>
    </location>
</feature>
<dbReference type="InterPro" id="IPR003507">
    <property type="entry name" value="S66_fam"/>
</dbReference>
<evidence type="ECO:0000313" key="9">
    <source>
        <dbReference type="EMBL" id="MFC6356267.1"/>
    </source>
</evidence>
<keyword evidence="5" id="KW-0720">Serine protease</keyword>
<dbReference type="InterPro" id="IPR040921">
    <property type="entry name" value="Peptidase_S66C"/>
</dbReference>